<reference evidence="3" key="1">
    <citation type="submission" date="2025-08" db="UniProtKB">
        <authorList>
            <consortium name="RefSeq"/>
        </authorList>
    </citation>
    <scope>IDENTIFICATION</scope>
</reference>
<dbReference type="RefSeq" id="XP_052741058.1">
    <property type="nucleotide sequence ID" value="XM_052885098.1"/>
</dbReference>
<evidence type="ECO:0000256" key="1">
    <source>
        <dbReference type="SAM" id="SignalP"/>
    </source>
</evidence>
<organism evidence="2 3">
    <name type="scientific">Bicyclus anynana</name>
    <name type="common">Squinting bush brown butterfly</name>
    <dbReference type="NCBI Taxonomy" id="110368"/>
    <lineage>
        <taxon>Eukaryota</taxon>
        <taxon>Metazoa</taxon>
        <taxon>Ecdysozoa</taxon>
        <taxon>Arthropoda</taxon>
        <taxon>Hexapoda</taxon>
        <taxon>Insecta</taxon>
        <taxon>Pterygota</taxon>
        <taxon>Neoptera</taxon>
        <taxon>Endopterygota</taxon>
        <taxon>Lepidoptera</taxon>
        <taxon>Glossata</taxon>
        <taxon>Ditrysia</taxon>
        <taxon>Papilionoidea</taxon>
        <taxon>Nymphalidae</taxon>
        <taxon>Satyrinae</taxon>
        <taxon>Satyrini</taxon>
        <taxon>Mycalesina</taxon>
        <taxon>Bicyclus</taxon>
    </lineage>
</organism>
<evidence type="ECO:0000313" key="3">
    <source>
        <dbReference type="RefSeq" id="XP_052741058.1"/>
    </source>
</evidence>
<dbReference type="GeneID" id="112043062"/>
<proteinExistence type="predicted"/>
<feature type="chain" id="PRO_5047276418" evidence="1">
    <location>
        <begin position="20"/>
        <end position="259"/>
    </location>
</feature>
<dbReference type="InterPro" id="IPR010562">
    <property type="entry name" value="Haemolymph_juvenile_hormone-bd"/>
</dbReference>
<dbReference type="PANTHER" id="PTHR11008">
    <property type="entry name" value="PROTEIN TAKEOUT-LIKE PROTEIN"/>
    <property type="match status" value="1"/>
</dbReference>
<dbReference type="PANTHER" id="PTHR11008:SF32">
    <property type="entry name" value="CIRCADIAN CLOCK-CONTROLLED PROTEIN DAYWAKE-RELATED"/>
    <property type="match status" value="1"/>
</dbReference>
<accession>A0ABM3LPP3</accession>
<dbReference type="SMART" id="SM00700">
    <property type="entry name" value="JHBP"/>
    <property type="match status" value="1"/>
</dbReference>
<name>A0ABM3LPP3_BICAN</name>
<evidence type="ECO:0000313" key="2">
    <source>
        <dbReference type="Proteomes" id="UP001652582"/>
    </source>
</evidence>
<dbReference type="Gene3D" id="3.15.10.30">
    <property type="entry name" value="Haemolymph juvenile hormone binding protein"/>
    <property type="match status" value="1"/>
</dbReference>
<gene>
    <name evidence="3" type="primary">LOC112043062</name>
</gene>
<dbReference type="InterPro" id="IPR038606">
    <property type="entry name" value="To_sf"/>
</dbReference>
<sequence>MSVFKCLIFLCILYSFGDCKFLDTLTKCSVKDEDGCLKSVFQNIVTEAAQKGIPELNVPPADPLKIDKFSINLLETLTGTLSDGIVKGIRKCVFNKYQLDFEKLMAIQDITCDLTIQGTVTLSGKSPAIEALLGTNSVDVHGKGKVKIEKLNFYMETPFQLLKNDNGDVYLQLDDKNFKYIYDVQNMKFSAEKIVIGNQDICKPSVALLNDNYRTLLKSFGKMFLDRVVAVYCGLLNEVLRPLPLKFYITEDVSVYIDN</sequence>
<dbReference type="Proteomes" id="UP001652582">
    <property type="component" value="Chromosome 13"/>
</dbReference>
<keyword evidence="1" id="KW-0732">Signal</keyword>
<dbReference type="Pfam" id="PF06585">
    <property type="entry name" value="JHBP"/>
    <property type="match status" value="1"/>
</dbReference>
<protein>
    <submittedName>
        <fullName evidence="3">Uncharacterized protein LOC112043062</fullName>
    </submittedName>
</protein>
<feature type="signal peptide" evidence="1">
    <location>
        <begin position="1"/>
        <end position="19"/>
    </location>
</feature>
<keyword evidence="2" id="KW-1185">Reference proteome</keyword>